<organism evidence="3">
    <name type="scientific">Pseudo-nitzschia australis</name>
    <dbReference type="NCBI Taxonomy" id="44445"/>
    <lineage>
        <taxon>Eukaryota</taxon>
        <taxon>Sar</taxon>
        <taxon>Stramenopiles</taxon>
        <taxon>Ochrophyta</taxon>
        <taxon>Bacillariophyta</taxon>
        <taxon>Bacillariophyceae</taxon>
        <taxon>Bacillariophycidae</taxon>
        <taxon>Bacillariales</taxon>
        <taxon>Bacillariaceae</taxon>
        <taxon>Pseudo-nitzschia</taxon>
    </lineage>
</organism>
<gene>
    <name evidence="3" type="ORF">PAUS00366_LOCUS14888</name>
</gene>
<evidence type="ECO:0000313" key="3">
    <source>
        <dbReference type="EMBL" id="CAE0722133.1"/>
    </source>
</evidence>
<feature type="chain" id="PRO_5030851888" evidence="2">
    <location>
        <begin position="16"/>
        <end position="325"/>
    </location>
</feature>
<feature type="region of interest" description="Disordered" evidence="1">
    <location>
        <begin position="173"/>
        <end position="224"/>
    </location>
</feature>
<accession>A0A7S4ANX2</accession>
<evidence type="ECO:0000256" key="2">
    <source>
        <dbReference type="SAM" id="SignalP"/>
    </source>
</evidence>
<dbReference type="EMBL" id="HBIX01021169">
    <property type="protein sequence ID" value="CAE0722133.1"/>
    <property type="molecule type" value="Transcribed_RNA"/>
</dbReference>
<reference evidence="3" key="1">
    <citation type="submission" date="2021-01" db="EMBL/GenBank/DDBJ databases">
        <authorList>
            <person name="Corre E."/>
            <person name="Pelletier E."/>
            <person name="Niang G."/>
            <person name="Scheremetjew M."/>
            <person name="Finn R."/>
            <person name="Kale V."/>
            <person name="Holt S."/>
            <person name="Cochrane G."/>
            <person name="Meng A."/>
            <person name="Brown T."/>
            <person name="Cohen L."/>
        </authorList>
    </citation>
    <scope>NUCLEOTIDE SEQUENCE</scope>
    <source>
        <strain evidence="3">10249 10 AB</strain>
    </source>
</reference>
<name>A0A7S4ANX2_9STRA</name>
<proteinExistence type="predicted"/>
<feature type="compositionally biased region" description="Polar residues" evidence="1">
    <location>
        <begin position="198"/>
        <end position="210"/>
    </location>
</feature>
<feature type="signal peptide" evidence="2">
    <location>
        <begin position="1"/>
        <end position="15"/>
    </location>
</feature>
<dbReference type="AlphaFoldDB" id="A0A7S4ANX2"/>
<protein>
    <submittedName>
        <fullName evidence="3">Uncharacterized protein</fullName>
    </submittedName>
</protein>
<evidence type="ECO:0000256" key="1">
    <source>
        <dbReference type="SAM" id="MobiDB-lite"/>
    </source>
</evidence>
<keyword evidence="2" id="KW-0732">Signal</keyword>
<sequence length="325" mass="34523">MLVVAPGMIAAAASSALILTVASQCARNMIQTASIASAAAAAAALQQGAVTSLSSSSSSSSSPTILDDLLSSTTTTARSSSDSNSIGDSLRKMNRADLLRVFAESRAPTPEELDEIICGSSDNAAGVMEWDGVLLDNNSKIMDLSSNVMTHALFGGIVLPWRLVGSGRKKKGMWKGKAFSSSSSASSRGKGVNRFGGRSSSTENNDDTAAQQQQQQQQQNDDSGFCRHGFEYSIQDSKLLPGTNSLRLVYSKYQSLPISLWHSMNDELRVVELNTSTSSTENNGNSNKEMVLIGMGWMGWSGGPLNCSPFLLERPRYTPLPTTSS</sequence>